<dbReference type="InterPro" id="IPR016181">
    <property type="entry name" value="Acyl_CoA_acyltransferase"/>
</dbReference>
<comment type="caution">
    <text evidence="4">The sequence shown here is derived from an EMBL/GenBank/DDBJ whole genome shotgun (WGS) entry which is preliminary data.</text>
</comment>
<dbReference type="PANTHER" id="PTHR43877">
    <property type="entry name" value="AMINOALKYLPHOSPHONATE N-ACETYLTRANSFERASE-RELATED-RELATED"/>
    <property type="match status" value="1"/>
</dbReference>
<keyword evidence="2" id="KW-0012">Acyltransferase</keyword>
<organism evidence="4 5">
    <name type="scientific">Marivivens niveibacter</name>
    <dbReference type="NCBI Taxonomy" id="1930667"/>
    <lineage>
        <taxon>Bacteria</taxon>
        <taxon>Pseudomonadati</taxon>
        <taxon>Pseudomonadota</taxon>
        <taxon>Alphaproteobacteria</taxon>
        <taxon>Rhodobacterales</taxon>
        <taxon>Paracoccaceae</taxon>
        <taxon>Marivivens group</taxon>
        <taxon>Marivivens</taxon>
    </lineage>
</organism>
<dbReference type="InterPro" id="IPR050832">
    <property type="entry name" value="Bact_Acetyltransf"/>
</dbReference>
<reference evidence="4 5" key="1">
    <citation type="submission" date="2016-12" db="EMBL/GenBank/DDBJ databases">
        <title>The draft genome sequence of HSLHS2.</title>
        <authorList>
            <person name="Hu D."/>
            <person name="Wang L."/>
            <person name="Shao Z."/>
        </authorList>
    </citation>
    <scope>NUCLEOTIDE SEQUENCE [LARGE SCALE GENOMIC DNA]</scope>
    <source>
        <strain evidence="4">MCCC 1A06712</strain>
    </source>
</reference>
<dbReference type="PANTHER" id="PTHR43877:SF5">
    <property type="entry name" value="BLL8307 PROTEIN"/>
    <property type="match status" value="1"/>
</dbReference>
<dbReference type="PROSITE" id="PS51186">
    <property type="entry name" value="GNAT"/>
    <property type="match status" value="1"/>
</dbReference>
<dbReference type="InterPro" id="IPR000182">
    <property type="entry name" value="GNAT_dom"/>
</dbReference>
<proteinExistence type="predicted"/>
<protein>
    <submittedName>
        <fullName evidence="4">GNAT family N-acetyltransferase</fullName>
    </submittedName>
</protein>
<name>A0A251WZP0_9RHOB</name>
<dbReference type="Gene3D" id="3.40.630.30">
    <property type="match status" value="1"/>
</dbReference>
<gene>
    <name evidence="4" type="ORF">BVC71_06445</name>
</gene>
<evidence type="ECO:0000313" key="4">
    <source>
        <dbReference type="EMBL" id="OUD09907.1"/>
    </source>
</evidence>
<evidence type="ECO:0000256" key="1">
    <source>
        <dbReference type="ARBA" id="ARBA00022679"/>
    </source>
</evidence>
<sequence length="157" mass="17390">MILIERTSPKHPQATALLKASHALMQSLFPPEDNFYLEIDDLCVPSIRFFTARKGDTIFGTGALAIKDGYGEVKSMFVAENARGSGAADALLRQIEDEARAENLDWLKLETGNLLHAAHKVYARHGFTKCRPFGDYPDANSSIFMEKRLTALSDDEG</sequence>
<dbReference type="GO" id="GO:0016747">
    <property type="term" value="F:acyltransferase activity, transferring groups other than amino-acyl groups"/>
    <property type="evidence" value="ECO:0007669"/>
    <property type="project" value="InterPro"/>
</dbReference>
<evidence type="ECO:0000259" key="3">
    <source>
        <dbReference type="PROSITE" id="PS51186"/>
    </source>
</evidence>
<dbReference type="Proteomes" id="UP000194664">
    <property type="component" value="Unassembled WGS sequence"/>
</dbReference>
<keyword evidence="5" id="KW-1185">Reference proteome</keyword>
<dbReference type="SUPFAM" id="SSF55729">
    <property type="entry name" value="Acyl-CoA N-acyltransferases (Nat)"/>
    <property type="match status" value="1"/>
</dbReference>
<dbReference type="Pfam" id="PF00583">
    <property type="entry name" value="Acetyltransf_1"/>
    <property type="match status" value="1"/>
</dbReference>
<dbReference type="RefSeq" id="WP_086451247.1">
    <property type="nucleotide sequence ID" value="NZ_MSPP01000002.1"/>
</dbReference>
<feature type="domain" description="N-acetyltransferase" evidence="3">
    <location>
        <begin position="9"/>
        <end position="150"/>
    </location>
</feature>
<dbReference type="AlphaFoldDB" id="A0A251WZP0"/>
<accession>A0A251WZP0</accession>
<evidence type="ECO:0000313" key="5">
    <source>
        <dbReference type="Proteomes" id="UP000194664"/>
    </source>
</evidence>
<evidence type="ECO:0000256" key="2">
    <source>
        <dbReference type="ARBA" id="ARBA00023315"/>
    </source>
</evidence>
<dbReference type="CDD" id="cd04301">
    <property type="entry name" value="NAT_SF"/>
    <property type="match status" value="1"/>
</dbReference>
<keyword evidence="1 4" id="KW-0808">Transferase</keyword>
<dbReference type="EMBL" id="MSPP01000002">
    <property type="protein sequence ID" value="OUD09907.1"/>
    <property type="molecule type" value="Genomic_DNA"/>
</dbReference>
<dbReference type="OrthoDB" id="9803233at2"/>